<gene>
    <name evidence="1" type="ORF">SLS56_006616</name>
</gene>
<dbReference type="Proteomes" id="UP001521116">
    <property type="component" value="Unassembled WGS sequence"/>
</dbReference>
<evidence type="ECO:0000313" key="1">
    <source>
        <dbReference type="EMBL" id="KAL1626888.1"/>
    </source>
</evidence>
<protein>
    <submittedName>
        <fullName evidence="1">Uncharacterized protein</fullName>
    </submittedName>
</protein>
<accession>A0ABR3SQA7</accession>
<name>A0ABR3SQA7_9PEZI</name>
<keyword evidence="2" id="KW-1185">Reference proteome</keyword>
<evidence type="ECO:0000313" key="2">
    <source>
        <dbReference type="Proteomes" id="UP001521116"/>
    </source>
</evidence>
<reference evidence="1 2" key="1">
    <citation type="submission" date="2024-02" db="EMBL/GenBank/DDBJ databases">
        <title>De novo assembly and annotation of 12 fungi associated with fruit tree decline syndrome in Ontario, Canada.</title>
        <authorList>
            <person name="Sulman M."/>
            <person name="Ellouze W."/>
            <person name="Ilyukhin E."/>
        </authorList>
    </citation>
    <scope>NUCLEOTIDE SEQUENCE [LARGE SCALE GENOMIC DNA]</scope>
    <source>
        <strain evidence="1 2">M1-105</strain>
    </source>
</reference>
<organism evidence="1 2">
    <name type="scientific">Neofusicoccum ribis</name>
    <dbReference type="NCBI Taxonomy" id="45134"/>
    <lineage>
        <taxon>Eukaryota</taxon>
        <taxon>Fungi</taxon>
        <taxon>Dikarya</taxon>
        <taxon>Ascomycota</taxon>
        <taxon>Pezizomycotina</taxon>
        <taxon>Dothideomycetes</taxon>
        <taxon>Dothideomycetes incertae sedis</taxon>
        <taxon>Botryosphaeriales</taxon>
        <taxon>Botryosphaeriaceae</taxon>
        <taxon>Neofusicoccum</taxon>
    </lineage>
</organism>
<comment type="caution">
    <text evidence="1">The sequence shown here is derived from an EMBL/GenBank/DDBJ whole genome shotgun (WGS) entry which is preliminary data.</text>
</comment>
<dbReference type="EMBL" id="JAJVDC020000077">
    <property type="protein sequence ID" value="KAL1626888.1"/>
    <property type="molecule type" value="Genomic_DNA"/>
</dbReference>
<sequence length="85" mass="9869">MLDSAMPLLDQALKIFTGRPVYLPERARAMFKRSRVLKLLGKLKEAETEKEENLKLLRELTDLGTKTLDEITDADFDEVIVFWSR</sequence>
<proteinExistence type="predicted"/>